<name>A0A0C9WL18_9AGAR</name>
<dbReference type="HOGENOM" id="CLU_2237017_0_0_1"/>
<dbReference type="OrthoDB" id="2340858at2759"/>
<dbReference type="AlphaFoldDB" id="A0A0C9WL18"/>
<protein>
    <submittedName>
        <fullName evidence="1">Uncharacterized protein</fullName>
    </submittedName>
</protein>
<proteinExistence type="predicted"/>
<evidence type="ECO:0000313" key="2">
    <source>
        <dbReference type="Proteomes" id="UP000054477"/>
    </source>
</evidence>
<organism evidence="1 2">
    <name type="scientific">Laccaria amethystina LaAM-08-1</name>
    <dbReference type="NCBI Taxonomy" id="1095629"/>
    <lineage>
        <taxon>Eukaryota</taxon>
        <taxon>Fungi</taxon>
        <taxon>Dikarya</taxon>
        <taxon>Basidiomycota</taxon>
        <taxon>Agaricomycotina</taxon>
        <taxon>Agaricomycetes</taxon>
        <taxon>Agaricomycetidae</taxon>
        <taxon>Agaricales</taxon>
        <taxon>Agaricineae</taxon>
        <taxon>Hydnangiaceae</taxon>
        <taxon>Laccaria</taxon>
    </lineage>
</organism>
<dbReference type="Proteomes" id="UP000054477">
    <property type="component" value="Unassembled WGS sequence"/>
</dbReference>
<keyword evidence="2" id="KW-1185">Reference proteome</keyword>
<gene>
    <name evidence="1" type="ORF">K443DRAFT_681942</name>
</gene>
<sequence length="105" mass="12242">MFTRVLNFNKPANVWDLRSATPLPPSVVISGQLGIAIGKSFWIYYAIRRYVAEEKPYGKGFRYLRKLLRTTTQLILRPLSGLWWPQARALLHCKSLLDTLRYDML</sequence>
<dbReference type="EMBL" id="KN838708">
    <property type="protein sequence ID" value="KIJ96864.1"/>
    <property type="molecule type" value="Genomic_DNA"/>
</dbReference>
<reference evidence="1 2" key="1">
    <citation type="submission" date="2014-04" db="EMBL/GenBank/DDBJ databases">
        <authorList>
            <consortium name="DOE Joint Genome Institute"/>
            <person name="Kuo A."/>
            <person name="Kohler A."/>
            <person name="Nagy L.G."/>
            <person name="Floudas D."/>
            <person name="Copeland A."/>
            <person name="Barry K.W."/>
            <person name="Cichocki N."/>
            <person name="Veneault-Fourrey C."/>
            <person name="LaButti K."/>
            <person name="Lindquist E.A."/>
            <person name="Lipzen A."/>
            <person name="Lundell T."/>
            <person name="Morin E."/>
            <person name="Murat C."/>
            <person name="Sun H."/>
            <person name="Tunlid A."/>
            <person name="Henrissat B."/>
            <person name="Grigoriev I.V."/>
            <person name="Hibbett D.S."/>
            <person name="Martin F."/>
            <person name="Nordberg H.P."/>
            <person name="Cantor M.N."/>
            <person name="Hua S.X."/>
        </authorList>
    </citation>
    <scope>NUCLEOTIDE SEQUENCE [LARGE SCALE GENOMIC DNA]</scope>
    <source>
        <strain evidence="1 2">LaAM-08-1</strain>
    </source>
</reference>
<evidence type="ECO:0000313" key="1">
    <source>
        <dbReference type="EMBL" id="KIJ96864.1"/>
    </source>
</evidence>
<accession>A0A0C9WL18</accession>
<reference evidence="2" key="2">
    <citation type="submission" date="2015-01" db="EMBL/GenBank/DDBJ databases">
        <title>Evolutionary Origins and Diversification of the Mycorrhizal Mutualists.</title>
        <authorList>
            <consortium name="DOE Joint Genome Institute"/>
            <consortium name="Mycorrhizal Genomics Consortium"/>
            <person name="Kohler A."/>
            <person name="Kuo A."/>
            <person name="Nagy L.G."/>
            <person name="Floudas D."/>
            <person name="Copeland A."/>
            <person name="Barry K.W."/>
            <person name="Cichocki N."/>
            <person name="Veneault-Fourrey C."/>
            <person name="LaButti K."/>
            <person name="Lindquist E.A."/>
            <person name="Lipzen A."/>
            <person name="Lundell T."/>
            <person name="Morin E."/>
            <person name="Murat C."/>
            <person name="Riley R."/>
            <person name="Ohm R."/>
            <person name="Sun H."/>
            <person name="Tunlid A."/>
            <person name="Henrissat B."/>
            <person name="Grigoriev I.V."/>
            <person name="Hibbett D.S."/>
            <person name="Martin F."/>
        </authorList>
    </citation>
    <scope>NUCLEOTIDE SEQUENCE [LARGE SCALE GENOMIC DNA]</scope>
    <source>
        <strain evidence="2">LaAM-08-1</strain>
    </source>
</reference>